<dbReference type="Gene3D" id="3.30.300.30">
    <property type="match status" value="1"/>
</dbReference>
<feature type="transmembrane region" description="Helical" evidence="3">
    <location>
        <begin position="95"/>
        <end position="117"/>
    </location>
</feature>
<keyword evidence="3" id="KW-0812">Transmembrane</keyword>
<keyword evidence="1 6" id="KW-0436">Ligase</keyword>
<dbReference type="Pfam" id="PF00501">
    <property type="entry name" value="AMP-binding"/>
    <property type="match status" value="1"/>
</dbReference>
<feature type="domain" description="AMP-dependent synthetase/ligase" evidence="4">
    <location>
        <begin position="54"/>
        <end position="392"/>
    </location>
</feature>
<dbReference type="InterPro" id="IPR000873">
    <property type="entry name" value="AMP-dep_synth/lig_dom"/>
</dbReference>
<dbReference type="STRING" id="1963.AQJ27_38070"/>
<dbReference type="InterPro" id="IPR025110">
    <property type="entry name" value="AMP-bd_C"/>
</dbReference>
<evidence type="ECO:0000259" key="4">
    <source>
        <dbReference type="Pfam" id="PF00501"/>
    </source>
</evidence>
<dbReference type="SUPFAM" id="SSF56801">
    <property type="entry name" value="Acetyl-CoA synthetase-like"/>
    <property type="match status" value="1"/>
</dbReference>
<dbReference type="InterPro" id="IPR042099">
    <property type="entry name" value="ANL_N_sf"/>
</dbReference>
<evidence type="ECO:0000256" key="2">
    <source>
        <dbReference type="SAM" id="MobiDB-lite"/>
    </source>
</evidence>
<name>A0A250VM49_STROL</name>
<dbReference type="Pfam" id="PF13193">
    <property type="entry name" value="AMP-binding_C"/>
    <property type="match status" value="1"/>
</dbReference>
<keyword evidence="3" id="KW-1133">Transmembrane helix</keyword>
<keyword evidence="3" id="KW-0472">Membrane</keyword>
<accession>A0A250VM49</accession>
<feature type="region of interest" description="Disordered" evidence="2">
    <location>
        <begin position="155"/>
        <end position="181"/>
    </location>
</feature>
<dbReference type="GO" id="GO:0003987">
    <property type="term" value="F:acetate-CoA ligase activity"/>
    <property type="evidence" value="ECO:0007669"/>
    <property type="project" value="UniProtKB-EC"/>
</dbReference>
<reference evidence="7" key="1">
    <citation type="submission" date="2017-05" db="EMBL/GenBank/DDBJ databases">
        <title>Streptomyces olivochromogenes NBRC 3561 whole genome shotgun sequence.</title>
        <authorList>
            <person name="Dohra H."/>
            <person name="Kodani S."/>
        </authorList>
    </citation>
    <scope>NUCLEOTIDE SEQUENCE [LARGE SCALE GENOMIC DNA]</scope>
    <source>
        <strain evidence="7">NBRC 3561</strain>
    </source>
</reference>
<organism evidence="6 7">
    <name type="scientific">Streptomyces olivochromogenes</name>
    <dbReference type="NCBI Taxonomy" id="1963"/>
    <lineage>
        <taxon>Bacteria</taxon>
        <taxon>Bacillati</taxon>
        <taxon>Actinomycetota</taxon>
        <taxon>Actinomycetes</taxon>
        <taxon>Kitasatosporales</taxon>
        <taxon>Streptomycetaceae</taxon>
        <taxon>Streptomyces</taxon>
    </lineage>
</organism>
<dbReference type="PANTHER" id="PTHR43352:SF1">
    <property type="entry name" value="ANTHRANILATE--COA LIGASE"/>
    <property type="match status" value="1"/>
</dbReference>
<dbReference type="PANTHER" id="PTHR43352">
    <property type="entry name" value="ACETYL-COA SYNTHETASE"/>
    <property type="match status" value="1"/>
</dbReference>
<dbReference type="EC" id="6.2.1.1" evidence="6"/>
<feature type="region of interest" description="Disordered" evidence="2">
    <location>
        <begin position="1"/>
        <end position="41"/>
    </location>
</feature>
<comment type="caution">
    <text evidence="6">The sequence shown here is derived from an EMBL/GenBank/DDBJ whole genome shotgun (WGS) entry which is preliminary data.</text>
</comment>
<proteinExistence type="predicted"/>
<gene>
    <name evidence="6" type="ORF">SO3561_06843</name>
</gene>
<evidence type="ECO:0000256" key="3">
    <source>
        <dbReference type="SAM" id="Phobius"/>
    </source>
</evidence>
<evidence type="ECO:0000256" key="1">
    <source>
        <dbReference type="ARBA" id="ARBA00022598"/>
    </source>
</evidence>
<dbReference type="EMBL" id="BDQI01000018">
    <property type="protein sequence ID" value="GAX55288.1"/>
    <property type="molecule type" value="Genomic_DNA"/>
</dbReference>
<feature type="domain" description="AMP-binding enzyme C-terminal" evidence="5">
    <location>
        <begin position="444"/>
        <end position="522"/>
    </location>
</feature>
<dbReference type="Proteomes" id="UP000217446">
    <property type="component" value="Unassembled WGS sequence"/>
</dbReference>
<dbReference type="Gene3D" id="3.40.50.12780">
    <property type="entry name" value="N-terminal domain of ligase-like"/>
    <property type="match status" value="1"/>
</dbReference>
<evidence type="ECO:0000259" key="5">
    <source>
        <dbReference type="Pfam" id="PF13193"/>
    </source>
</evidence>
<dbReference type="GO" id="GO:0044550">
    <property type="term" value="P:secondary metabolite biosynthetic process"/>
    <property type="evidence" value="ECO:0007669"/>
    <property type="project" value="TreeGrafter"/>
</dbReference>
<keyword evidence="7" id="KW-1185">Reference proteome</keyword>
<evidence type="ECO:0000313" key="7">
    <source>
        <dbReference type="Proteomes" id="UP000217446"/>
    </source>
</evidence>
<evidence type="ECO:0000313" key="6">
    <source>
        <dbReference type="EMBL" id="GAX55288.1"/>
    </source>
</evidence>
<dbReference type="InterPro" id="IPR045851">
    <property type="entry name" value="AMP-bd_C_sf"/>
</dbReference>
<feature type="compositionally biased region" description="Polar residues" evidence="2">
    <location>
        <begin position="15"/>
        <end position="33"/>
    </location>
</feature>
<dbReference type="RefSeq" id="WP_235613738.1">
    <property type="nucleotide sequence ID" value="NZ_BDQI01000018.1"/>
</dbReference>
<sequence>MTDILTGIPAVPTKSGPTESGPTKSGPTKSGPTESVPADGNLSVRLEQLARHKGWLDRTAYLQGTHRYSYGEVYDRVRRTAGALRRLGVRREDRVLLALPDSVAFVVTFLAVLRIGAVAVPVNTFFHADELRSSEEIAEASLVVSDASLQKEFRGRSVTPRELTESYGPADDDVDTGGAPEPLPSDAPAFAVFTSGTTGAPRLCFHDHGDALHFDRAIGGVLALRQGEVCYSVSRMYFAYGLGNSVLLPLQRGAVVVLTPQRADETSVPLVLRRHGVSVFYAQPSFYARLLARPEAVGLLGRLRLALVAGETLPRPLEDRLRRVLGPRLLNICGTSEIGHAVLANGPHETHPYSLGRILPPYQARVVDDAGEPVPDGEVGQLQIAGPTIGPGVTRGSLPPHRLGPDEWFTTGDAARVDDKGLVWLLGRVDDIEIVAGANVHPTEVEDLITGIAGVREAAVCSVRRADGVTSLRAYVVAEPGVDRLATLATTIRSTTGAKLTSYKVPEDVEFIDALPRNSTGKILRRVLRGANRELPDGTA</sequence>
<protein>
    <submittedName>
        <fullName evidence="6">Acetyl-CoA synthetase</fullName>
        <ecNumber evidence="6">6.2.1.1</ecNumber>
    </submittedName>
</protein>
<dbReference type="AlphaFoldDB" id="A0A250VM49"/>